<accession>A0A1T4YUN2</accession>
<dbReference type="Pfam" id="PF13279">
    <property type="entry name" value="4HBT_2"/>
    <property type="match status" value="1"/>
</dbReference>
<dbReference type="Gene3D" id="3.10.129.10">
    <property type="entry name" value="Hotdog Thioesterase"/>
    <property type="match status" value="1"/>
</dbReference>
<evidence type="ECO:0000313" key="2">
    <source>
        <dbReference type="Proteomes" id="UP000191040"/>
    </source>
</evidence>
<name>A0A1T4YUN2_9ACTN</name>
<dbReference type="CDD" id="cd00586">
    <property type="entry name" value="4HBT"/>
    <property type="match status" value="1"/>
</dbReference>
<dbReference type="GO" id="GO:0047617">
    <property type="term" value="F:fatty acyl-CoA hydrolase activity"/>
    <property type="evidence" value="ECO:0007669"/>
    <property type="project" value="TreeGrafter"/>
</dbReference>
<dbReference type="STRING" id="1736691.SAMN06295964_0956"/>
<keyword evidence="1" id="KW-0378">Hydrolase</keyword>
<organism evidence="1 2">
    <name type="scientific">Aeromicrobium choanae</name>
    <dbReference type="NCBI Taxonomy" id="1736691"/>
    <lineage>
        <taxon>Bacteria</taxon>
        <taxon>Bacillati</taxon>
        <taxon>Actinomycetota</taxon>
        <taxon>Actinomycetes</taxon>
        <taxon>Propionibacteriales</taxon>
        <taxon>Nocardioidaceae</taxon>
        <taxon>Aeromicrobium</taxon>
    </lineage>
</organism>
<dbReference type="Proteomes" id="UP000191040">
    <property type="component" value="Chromosome I"/>
</dbReference>
<dbReference type="SUPFAM" id="SSF54637">
    <property type="entry name" value="Thioesterase/thiol ester dehydrase-isomerase"/>
    <property type="match status" value="1"/>
</dbReference>
<dbReference type="InterPro" id="IPR029069">
    <property type="entry name" value="HotDog_dom_sf"/>
</dbReference>
<dbReference type="InterPro" id="IPR050563">
    <property type="entry name" value="4-hydroxybenzoyl-CoA_TE"/>
</dbReference>
<dbReference type="PANTHER" id="PTHR31793:SF2">
    <property type="entry name" value="BLR1345 PROTEIN"/>
    <property type="match status" value="1"/>
</dbReference>
<reference evidence="2" key="1">
    <citation type="submission" date="2017-02" db="EMBL/GenBank/DDBJ databases">
        <authorList>
            <person name="Varghese N."/>
            <person name="Submissions S."/>
        </authorList>
    </citation>
    <scope>NUCLEOTIDE SEQUENCE [LARGE SCALE GENOMIC DNA]</scope>
    <source>
        <strain evidence="2">9H-4</strain>
    </source>
</reference>
<proteinExistence type="predicted"/>
<dbReference type="AlphaFoldDB" id="A0A1T4YUN2"/>
<protein>
    <submittedName>
        <fullName evidence="1">Acyl-CoA thioester hydrolase</fullName>
    </submittedName>
</protein>
<evidence type="ECO:0000313" key="1">
    <source>
        <dbReference type="EMBL" id="SKB05499.1"/>
    </source>
</evidence>
<dbReference type="EMBL" id="LT796768">
    <property type="protein sequence ID" value="SKB05499.1"/>
    <property type="molecule type" value="Genomic_DNA"/>
</dbReference>
<sequence length="167" mass="18455">MHTVARPTMDQIDALGTALSLVALPEFEDGNGHVNVGHYYRLHMEAGDAAFQRLGFDEEYRDRTGHSVFSVEHHIKFLDESLVGDELSVHLRLLGVSAKALHAQTILVNRSRGTVANTLEFLELHVDLTTRRTTAMPQHLVAPLEALRDEHAALPWGLPLAGPLGVR</sequence>
<gene>
    <name evidence="1" type="ORF">SAMN06295964_0956</name>
</gene>
<dbReference type="RefSeq" id="WP_172806255.1">
    <property type="nucleotide sequence ID" value="NZ_LT796768.1"/>
</dbReference>
<keyword evidence="2" id="KW-1185">Reference proteome</keyword>
<dbReference type="PANTHER" id="PTHR31793">
    <property type="entry name" value="4-HYDROXYBENZOYL-COA THIOESTERASE FAMILY MEMBER"/>
    <property type="match status" value="1"/>
</dbReference>